<keyword evidence="5 13" id="KW-0963">Cytoplasm</keyword>
<dbReference type="InterPro" id="IPR005145">
    <property type="entry name" value="Sua5_C"/>
</dbReference>
<feature type="domain" description="YrdC-like" evidence="15">
    <location>
        <begin position="15"/>
        <end position="201"/>
    </location>
</feature>
<keyword evidence="6 13" id="KW-0808">Transferase</keyword>
<dbReference type="FunFam" id="3.90.870.10:FF:000008">
    <property type="entry name" value="Threonylcarbamoyl-AMP synthase"/>
    <property type="match status" value="1"/>
</dbReference>
<dbReference type="InterPro" id="IPR017945">
    <property type="entry name" value="DHBP_synth_RibB-like_a/b_dom"/>
</dbReference>
<reference evidence="16" key="1">
    <citation type="submission" date="2020-10" db="EMBL/GenBank/DDBJ databases">
        <authorList>
            <person name="Gilroy R."/>
        </authorList>
    </citation>
    <scope>NUCLEOTIDE SEQUENCE</scope>
    <source>
        <strain evidence="16">F6-4510</strain>
    </source>
</reference>
<dbReference type="EC" id="2.7.7.87" evidence="3 13"/>
<evidence type="ECO:0000256" key="13">
    <source>
        <dbReference type="PIRNR" id="PIRNR004930"/>
    </source>
</evidence>
<evidence type="ECO:0000256" key="9">
    <source>
        <dbReference type="ARBA" id="ARBA00022741"/>
    </source>
</evidence>
<dbReference type="Gene3D" id="3.90.870.10">
    <property type="entry name" value="DHBP synthase"/>
    <property type="match status" value="1"/>
</dbReference>
<organism evidence="16 17">
    <name type="scientific">Candidatus Fimicola merdigallinarum</name>
    <dbReference type="NCBI Taxonomy" id="2840819"/>
    <lineage>
        <taxon>Bacteria</taxon>
        <taxon>Bacillati</taxon>
        <taxon>Bacillota</taxon>
        <taxon>Clostridia</taxon>
        <taxon>Lachnospirales</taxon>
        <taxon>Lachnospiraceae</taxon>
        <taxon>Lachnospiraceae incertae sedis</taxon>
        <taxon>Candidatus Fimicola</taxon>
    </lineage>
</organism>
<sequence length="350" mass="38186">MNTILAKIDYDDPDLSQIRKAADILKRGGLVAFPTETVYGLGGNGLDALAGKKIYEAKGRPSDNPLILHISDISMLSRIVSEIPKKAYAIMEKFWPGPLTLIFPKADIVPYEITGGLETVAVRFPSHKIAQLLIKEADLPIAGPSANSSGKPSPTRASHVMYDLSGRIDMILDAGATEVGLESTILDITSEVPVLLRPGAITREMIEEVIGKIEVDPAVFLKPSKDLVPKAPGMKYTHYSPKADITLVRGDLEKVVQKINSLTLEDEKKGVKVGIMATTQTKDKYKSGTVLVVGDREKPETIGSNLFKILRKFDFLEVDVVYSEVFDESGEGVAIMNRLNKSAGYKYIDV</sequence>
<feature type="binding site" evidence="14">
    <location>
        <position position="60"/>
    </location>
    <ligand>
        <name>ATP</name>
        <dbReference type="ChEBI" id="CHEBI:30616"/>
    </ligand>
</feature>
<dbReference type="PIRSF" id="PIRSF004930">
    <property type="entry name" value="Tln_factor_SUA5"/>
    <property type="match status" value="1"/>
</dbReference>
<evidence type="ECO:0000256" key="10">
    <source>
        <dbReference type="ARBA" id="ARBA00022840"/>
    </source>
</evidence>
<comment type="subcellular location">
    <subcellularLocation>
        <location evidence="1 13">Cytoplasm</location>
    </subcellularLocation>
</comment>
<evidence type="ECO:0000256" key="11">
    <source>
        <dbReference type="ARBA" id="ARBA00029774"/>
    </source>
</evidence>
<dbReference type="Pfam" id="PF03481">
    <property type="entry name" value="Sua5_C"/>
    <property type="match status" value="1"/>
</dbReference>
<feature type="binding site" evidence="14">
    <location>
        <position position="183"/>
    </location>
    <ligand>
        <name>L-threonine</name>
        <dbReference type="ChEBI" id="CHEBI:57926"/>
    </ligand>
</feature>
<feature type="binding site" evidence="14">
    <location>
        <position position="145"/>
    </location>
    <ligand>
        <name>ATP</name>
        <dbReference type="ChEBI" id="CHEBI:30616"/>
    </ligand>
</feature>
<dbReference type="PROSITE" id="PS51163">
    <property type="entry name" value="YRDC"/>
    <property type="match status" value="1"/>
</dbReference>
<dbReference type="Gene3D" id="3.40.50.11030">
    <property type="entry name" value="Threonylcarbamoyl-AMP synthase, C-terminal domain"/>
    <property type="match status" value="1"/>
</dbReference>
<evidence type="ECO:0000256" key="14">
    <source>
        <dbReference type="PIRSR" id="PIRSR004930-1"/>
    </source>
</evidence>
<evidence type="ECO:0000259" key="15">
    <source>
        <dbReference type="PROSITE" id="PS51163"/>
    </source>
</evidence>
<evidence type="ECO:0000256" key="4">
    <source>
        <dbReference type="ARBA" id="ARBA00015492"/>
    </source>
</evidence>
<dbReference type="GO" id="GO:0000049">
    <property type="term" value="F:tRNA binding"/>
    <property type="evidence" value="ECO:0007669"/>
    <property type="project" value="TreeGrafter"/>
</dbReference>
<dbReference type="PANTHER" id="PTHR17490:SF16">
    <property type="entry name" value="THREONYLCARBAMOYL-AMP SYNTHASE"/>
    <property type="match status" value="1"/>
</dbReference>
<feature type="binding site" evidence="14">
    <location>
        <position position="119"/>
    </location>
    <ligand>
        <name>ATP</name>
        <dbReference type="ChEBI" id="CHEBI:30616"/>
    </ligand>
</feature>
<dbReference type="InterPro" id="IPR050156">
    <property type="entry name" value="TC-AMP_synthase_SUA5"/>
</dbReference>
<dbReference type="SUPFAM" id="SSF55821">
    <property type="entry name" value="YrdC/RibB"/>
    <property type="match status" value="1"/>
</dbReference>
<dbReference type="InterPro" id="IPR006070">
    <property type="entry name" value="Sua5-like_dom"/>
</dbReference>
<evidence type="ECO:0000256" key="8">
    <source>
        <dbReference type="ARBA" id="ARBA00022695"/>
    </source>
</evidence>
<dbReference type="GO" id="GO:0005737">
    <property type="term" value="C:cytoplasm"/>
    <property type="evidence" value="ECO:0007669"/>
    <property type="project" value="UniProtKB-SubCell"/>
</dbReference>
<feature type="binding site" evidence="14">
    <location>
        <position position="197"/>
    </location>
    <ligand>
        <name>ATP</name>
        <dbReference type="ChEBI" id="CHEBI:30616"/>
    </ligand>
</feature>
<evidence type="ECO:0000256" key="6">
    <source>
        <dbReference type="ARBA" id="ARBA00022679"/>
    </source>
</evidence>
<dbReference type="GO" id="GO:0008033">
    <property type="term" value="P:tRNA processing"/>
    <property type="evidence" value="ECO:0007669"/>
    <property type="project" value="UniProtKB-KW"/>
</dbReference>
<dbReference type="AlphaFoldDB" id="A0A9D9DWX7"/>
<feature type="binding site" evidence="14">
    <location>
        <position position="153"/>
    </location>
    <ligand>
        <name>ATP</name>
        <dbReference type="ChEBI" id="CHEBI:30616"/>
    </ligand>
</feature>
<dbReference type="Pfam" id="PF01300">
    <property type="entry name" value="Sua5_yciO_yrdC"/>
    <property type="match status" value="1"/>
</dbReference>
<feature type="binding site" evidence="14">
    <location>
        <position position="37"/>
    </location>
    <ligand>
        <name>L-threonine</name>
        <dbReference type="ChEBI" id="CHEBI:57926"/>
    </ligand>
</feature>
<evidence type="ECO:0000313" key="16">
    <source>
        <dbReference type="EMBL" id="MBO8434460.1"/>
    </source>
</evidence>
<proteinExistence type="inferred from homology"/>
<evidence type="ECO:0000256" key="2">
    <source>
        <dbReference type="ARBA" id="ARBA00007663"/>
    </source>
</evidence>
<keyword evidence="10 13" id="KW-0067">ATP-binding</keyword>
<keyword evidence="7 13" id="KW-0819">tRNA processing</keyword>
<comment type="function">
    <text evidence="13">Required for the formation of a threonylcarbamoyl group on adenosine at position 37 (t(6)A37) in tRNAs that read codons beginning with adenine.</text>
</comment>
<evidence type="ECO:0000256" key="5">
    <source>
        <dbReference type="ARBA" id="ARBA00022490"/>
    </source>
</evidence>
<dbReference type="Proteomes" id="UP000823611">
    <property type="component" value="Unassembled WGS sequence"/>
</dbReference>
<evidence type="ECO:0000313" key="17">
    <source>
        <dbReference type="Proteomes" id="UP000823611"/>
    </source>
</evidence>
<comment type="caution">
    <text evidence="16">The sequence shown here is derived from an EMBL/GenBank/DDBJ whole genome shotgun (WGS) entry which is preliminary data.</text>
</comment>
<feature type="binding site" evidence="14">
    <location>
        <position position="64"/>
    </location>
    <ligand>
        <name>ATP</name>
        <dbReference type="ChEBI" id="CHEBI:30616"/>
    </ligand>
</feature>
<dbReference type="GO" id="GO:0061710">
    <property type="term" value="F:L-threonylcarbamoyladenylate synthase"/>
    <property type="evidence" value="ECO:0007669"/>
    <property type="project" value="UniProtKB-EC"/>
</dbReference>
<dbReference type="GO" id="GO:0003725">
    <property type="term" value="F:double-stranded RNA binding"/>
    <property type="evidence" value="ECO:0007669"/>
    <property type="project" value="UniProtKB-UniRule"/>
</dbReference>
<comment type="catalytic activity">
    <reaction evidence="12 13">
        <text>L-threonine + hydrogencarbonate + ATP = L-threonylcarbamoyladenylate + diphosphate + H2O</text>
        <dbReference type="Rhea" id="RHEA:36407"/>
        <dbReference type="ChEBI" id="CHEBI:15377"/>
        <dbReference type="ChEBI" id="CHEBI:17544"/>
        <dbReference type="ChEBI" id="CHEBI:30616"/>
        <dbReference type="ChEBI" id="CHEBI:33019"/>
        <dbReference type="ChEBI" id="CHEBI:57926"/>
        <dbReference type="ChEBI" id="CHEBI:73682"/>
        <dbReference type="EC" id="2.7.7.87"/>
    </reaction>
</comment>
<dbReference type="PANTHER" id="PTHR17490">
    <property type="entry name" value="SUA5"/>
    <property type="match status" value="1"/>
</dbReference>
<dbReference type="InterPro" id="IPR038385">
    <property type="entry name" value="Sua5/YwlC_C"/>
</dbReference>
<feature type="binding site" evidence="14">
    <location>
        <position position="69"/>
    </location>
    <ligand>
        <name>L-threonine</name>
        <dbReference type="ChEBI" id="CHEBI:57926"/>
    </ligand>
</feature>
<evidence type="ECO:0000256" key="3">
    <source>
        <dbReference type="ARBA" id="ARBA00012584"/>
    </source>
</evidence>
<evidence type="ECO:0000256" key="1">
    <source>
        <dbReference type="ARBA" id="ARBA00004496"/>
    </source>
</evidence>
<keyword evidence="9 13" id="KW-0547">Nucleotide-binding</keyword>
<reference evidence="16" key="2">
    <citation type="journal article" date="2021" name="PeerJ">
        <title>Extensive microbial diversity within the chicken gut microbiome revealed by metagenomics and culture.</title>
        <authorList>
            <person name="Gilroy R."/>
            <person name="Ravi A."/>
            <person name="Getino M."/>
            <person name="Pursley I."/>
            <person name="Horton D.L."/>
            <person name="Alikhan N.F."/>
            <person name="Baker D."/>
            <person name="Gharbi K."/>
            <person name="Hall N."/>
            <person name="Watson M."/>
            <person name="Adriaenssens E.M."/>
            <person name="Foster-Nyarko E."/>
            <person name="Jarju S."/>
            <person name="Secka A."/>
            <person name="Antonio M."/>
            <person name="Oren A."/>
            <person name="Chaudhuri R.R."/>
            <person name="La Ragione R."/>
            <person name="Hildebrand F."/>
            <person name="Pallen M.J."/>
        </authorList>
    </citation>
    <scope>NUCLEOTIDE SEQUENCE</scope>
    <source>
        <strain evidence="16">F6-4510</strain>
    </source>
</reference>
<accession>A0A9D9DWX7</accession>
<dbReference type="InterPro" id="IPR010923">
    <property type="entry name" value="T(6)A37_SUA5"/>
</dbReference>
<dbReference type="EMBL" id="JADIMX010000078">
    <property type="protein sequence ID" value="MBO8434460.1"/>
    <property type="molecule type" value="Genomic_DNA"/>
</dbReference>
<keyword evidence="8 13" id="KW-0548">Nucleotidyltransferase</keyword>
<protein>
    <recommendedName>
        <fullName evidence="4 13">Threonylcarbamoyl-AMP synthase</fullName>
        <shortName evidence="13">TC-AMP synthase</shortName>
        <ecNumber evidence="3 13">2.7.7.87</ecNumber>
    </recommendedName>
    <alternativeName>
        <fullName evidence="11 13">L-threonylcarbamoyladenylate synthase</fullName>
    </alternativeName>
</protein>
<name>A0A9D9DWX7_9FIRM</name>
<gene>
    <name evidence="16" type="ORF">IAC55_03955</name>
</gene>
<dbReference type="NCBIfam" id="TIGR00057">
    <property type="entry name" value="L-threonylcarbamoyladenylate synthase"/>
    <property type="match status" value="1"/>
</dbReference>
<comment type="similarity">
    <text evidence="2 13">Belongs to the SUA5 family.</text>
</comment>
<evidence type="ECO:0000256" key="7">
    <source>
        <dbReference type="ARBA" id="ARBA00022694"/>
    </source>
</evidence>
<feature type="binding site" evidence="14">
    <location>
        <position position="239"/>
    </location>
    <ligand>
        <name>ATP</name>
        <dbReference type="ChEBI" id="CHEBI:30616"/>
    </ligand>
</feature>
<dbReference type="GO" id="GO:0005524">
    <property type="term" value="F:ATP binding"/>
    <property type="evidence" value="ECO:0007669"/>
    <property type="project" value="UniProtKB-UniRule"/>
</dbReference>
<dbReference type="GO" id="GO:0006450">
    <property type="term" value="P:regulation of translational fidelity"/>
    <property type="evidence" value="ECO:0007669"/>
    <property type="project" value="TreeGrafter"/>
</dbReference>
<feature type="binding site" evidence="14">
    <location>
        <position position="123"/>
    </location>
    <ligand>
        <name>L-threonine</name>
        <dbReference type="ChEBI" id="CHEBI:57926"/>
    </ligand>
</feature>
<evidence type="ECO:0000256" key="12">
    <source>
        <dbReference type="ARBA" id="ARBA00048366"/>
    </source>
</evidence>